<evidence type="ECO:0000313" key="8">
    <source>
        <dbReference type="EMBL" id="AMD19186.1"/>
    </source>
</evidence>
<reference evidence="8 9" key="1">
    <citation type="submission" date="2016-01" db="EMBL/GenBank/DDBJ databases">
        <title>Genome sequence of the yeast Holleya sinecauda.</title>
        <authorList>
            <person name="Dietrich F.S."/>
        </authorList>
    </citation>
    <scope>NUCLEOTIDE SEQUENCE [LARGE SCALE GENOMIC DNA]</scope>
    <source>
        <strain evidence="8 9">ATCC 58844</strain>
    </source>
</reference>
<evidence type="ECO:0000256" key="4">
    <source>
        <dbReference type="ARBA" id="ARBA00068937"/>
    </source>
</evidence>
<evidence type="ECO:0000256" key="1">
    <source>
        <dbReference type="ARBA" id="ARBA00004123"/>
    </source>
</evidence>
<feature type="region of interest" description="Disordered" evidence="5">
    <location>
        <begin position="732"/>
        <end position="755"/>
    </location>
</feature>
<dbReference type="FunFam" id="2.30.29.30:FF:000455">
    <property type="entry name" value="Psy2p"/>
    <property type="match status" value="1"/>
</dbReference>
<dbReference type="Pfam" id="PF22972">
    <property type="entry name" value="EVH1_PP4R3"/>
    <property type="match status" value="1"/>
</dbReference>
<feature type="domain" description="Serine/threonine-protein phosphatase 4 regulatory subunit 3-like central" evidence="6">
    <location>
        <begin position="161"/>
        <end position="724"/>
    </location>
</feature>
<evidence type="ECO:0000259" key="6">
    <source>
        <dbReference type="Pfam" id="PF04802"/>
    </source>
</evidence>
<comment type="function">
    <text evidence="3">Core regulatory subunit of the histone H2A phosphatase complex, which dephosphorylates H2AS128ph (gamma-H2A) that has been displaced from sites of DNA lesions in the double-stranded DNA break repair process. Dephosphorylation is necessary for efficient recovery from the DNA damage checkpoint.</text>
</comment>
<proteinExistence type="predicted"/>
<dbReference type="RefSeq" id="XP_017986182.1">
    <property type="nucleotide sequence ID" value="XM_018130693.1"/>
</dbReference>
<dbReference type="InterPro" id="IPR006887">
    <property type="entry name" value="P4R3-like_central_dom"/>
</dbReference>
<gene>
    <name evidence="8" type="ORF">AW171_hschr21001</name>
</gene>
<evidence type="ECO:0000259" key="7">
    <source>
        <dbReference type="Pfam" id="PF22972"/>
    </source>
</evidence>
<dbReference type="PANTHER" id="PTHR23318">
    <property type="entry name" value="ATP SYNTHASE GAMMA-RELATED"/>
    <property type="match status" value="1"/>
</dbReference>
<sequence>MIDGQQQLLTNANTEPKRVKVYLLENDEWKDTGTGFCVGQCEQALGCAYLLVRDEEQPDRILLKSKLEGNIEYQRQEETLIVWKDIQGHDIALSFEESTGCNALCEFICLIQKTFENNISLVSVRSNDDGMGSVHEIITGPVHLPSNDAVQNEDTLMEALRILNENTAFEFLKSETVDFIINSDYVRTLIDHFQFAEKTHLHRNLLLLSHIVKTLFLYNQRVLIEQLIDDDHYMGVFGILEYDTEYPDCKANHRNCLQQTRTSLKEVIPLNDDHMKQIIKKTLRLQFLKDVVLVRFLDDHSATLITEVMLEYQSSIINFLQQSQFIDDLMAMYVGNLGAIDPVFLEKKRQGIKLLDECVQITCNLAPAERSSFYKVLVKKGLFNVLDFAFNIETSSEVRILATDMIISIIEFDILLINTVQNEMIDQTLDEEHNGRITNNTEVSEGEKLEGEGNCNGQKSNPAGSQVQNHSSDISLLLILSKILLTDKSPGLKEQAFQALITLLDPEDFLGDGYEDQSSIESLMKFCANNRIRERQAGPQFQLIDYFNKFYKEVAPVLFECLITGDVADKDDQLLLKLIKLVDLLVNEHDIVVSRGFILENGILMTVSKLMGPSHVIQLRLAALRLFKGIVRLNDDFYYRYLISKNLMDPIRQILEENLYENNMANSCVMDFLKLVSTHCQQAQEVSDFNRKNYVSLNIYMVERFGEILERVDYVSFTTNMIRMAHSSKNNVHRNAQEAEDNSLPVDPQASAEYDYEGTPGLIDASLEGDANEEEVAMGSDISVPASISTKRTYSDLEETAASVINLAAPTRQQQFSKIAEKVPTSE</sequence>
<keyword evidence="2" id="KW-0539">Nucleus</keyword>
<dbReference type="OrthoDB" id="27483at2759"/>
<dbReference type="SUPFAM" id="SSF48371">
    <property type="entry name" value="ARM repeat"/>
    <property type="match status" value="1"/>
</dbReference>
<evidence type="ECO:0000313" key="9">
    <source>
        <dbReference type="Proteomes" id="UP000243052"/>
    </source>
</evidence>
<dbReference type="GeneID" id="28721442"/>
<dbReference type="STRING" id="45286.A0A120K1B7"/>
<dbReference type="GO" id="GO:0005654">
    <property type="term" value="C:nucleoplasm"/>
    <property type="evidence" value="ECO:0007669"/>
    <property type="project" value="TreeGrafter"/>
</dbReference>
<dbReference type="Pfam" id="PF04802">
    <property type="entry name" value="PP4R3"/>
    <property type="match status" value="1"/>
</dbReference>
<dbReference type="PANTHER" id="PTHR23318:SF0">
    <property type="entry name" value="SERINE_THREONINE-PROTEIN PHOSPHATASE 4 REGULATORY SUBUNIT 3"/>
    <property type="match status" value="1"/>
</dbReference>
<dbReference type="GO" id="GO:0010948">
    <property type="term" value="P:negative regulation of cell cycle process"/>
    <property type="evidence" value="ECO:0007669"/>
    <property type="project" value="UniProtKB-ARBA"/>
</dbReference>
<feature type="region of interest" description="Disordered" evidence="5">
    <location>
        <begin position="433"/>
        <end position="468"/>
    </location>
</feature>
<name>A0A120K1B7_9SACH</name>
<protein>
    <recommendedName>
        <fullName evidence="4">Serine/threonine-protein phosphatase 4 regulatory subunit 3</fullName>
    </recommendedName>
</protein>
<dbReference type="GO" id="GO:0072542">
    <property type="term" value="F:protein phosphatase activator activity"/>
    <property type="evidence" value="ECO:0007669"/>
    <property type="project" value="TreeGrafter"/>
</dbReference>
<dbReference type="Proteomes" id="UP000243052">
    <property type="component" value="Chromosome ii"/>
</dbReference>
<evidence type="ECO:0000256" key="5">
    <source>
        <dbReference type="SAM" id="MobiDB-lite"/>
    </source>
</evidence>
<keyword evidence="9" id="KW-1185">Reference proteome</keyword>
<feature type="domain" description="PP4R3 EVH1-like" evidence="7">
    <location>
        <begin position="17"/>
        <end position="113"/>
    </location>
</feature>
<dbReference type="Gene3D" id="2.30.29.30">
    <property type="entry name" value="Pleckstrin-homology domain (PH domain)/Phosphotyrosine-binding domain (PTB)"/>
    <property type="match status" value="1"/>
</dbReference>
<dbReference type="EMBL" id="CP014242">
    <property type="protein sequence ID" value="AMD19186.1"/>
    <property type="molecule type" value="Genomic_DNA"/>
</dbReference>
<evidence type="ECO:0000256" key="3">
    <source>
        <dbReference type="ARBA" id="ARBA00058488"/>
    </source>
</evidence>
<feature type="compositionally biased region" description="Polar residues" evidence="5">
    <location>
        <begin position="455"/>
        <end position="468"/>
    </location>
</feature>
<dbReference type="AlphaFoldDB" id="A0A120K1B7"/>
<accession>A0A120K1B7</accession>
<dbReference type="SUPFAM" id="SSF50729">
    <property type="entry name" value="PH domain-like"/>
    <property type="match status" value="1"/>
</dbReference>
<dbReference type="InterPro" id="IPR016024">
    <property type="entry name" value="ARM-type_fold"/>
</dbReference>
<dbReference type="InterPro" id="IPR051137">
    <property type="entry name" value="PP4R3-like"/>
</dbReference>
<dbReference type="InterPro" id="IPR011993">
    <property type="entry name" value="PH-like_dom_sf"/>
</dbReference>
<dbReference type="GO" id="GO:0030289">
    <property type="term" value="C:protein phosphatase 4 complex"/>
    <property type="evidence" value="ECO:0007669"/>
    <property type="project" value="TreeGrafter"/>
</dbReference>
<organism evidence="8 9">
    <name type="scientific">Eremothecium sinecaudum</name>
    <dbReference type="NCBI Taxonomy" id="45286"/>
    <lineage>
        <taxon>Eukaryota</taxon>
        <taxon>Fungi</taxon>
        <taxon>Dikarya</taxon>
        <taxon>Ascomycota</taxon>
        <taxon>Saccharomycotina</taxon>
        <taxon>Saccharomycetes</taxon>
        <taxon>Saccharomycetales</taxon>
        <taxon>Saccharomycetaceae</taxon>
        <taxon>Eremothecium</taxon>
    </lineage>
</organism>
<dbReference type="GO" id="GO:0006974">
    <property type="term" value="P:DNA damage response"/>
    <property type="evidence" value="ECO:0007669"/>
    <property type="project" value="TreeGrafter"/>
</dbReference>
<comment type="subcellular location">
    <subcellularLocation>
        <location evidence="1">Nucleus</location>
    </subcellularLocation>
</comment>
<dbReference type="InterPro" id="IPR055236">
    <property type="entry name" value="EVH1_PP4R3"/>
</dbReference>
<evidence type="ECO:0000256" key="2">
    <source>
        <dbReference type="ARBA" id="ARBA00023242"/>
    </source>
</evidence>